<dbReference type="RefSeq" id="WP_207690621.1">
    <property type="nucleotide sequence ID" value="NZ_CP061799.1"/>
</dbReference>
<evidence type="ECO:0000259" key="2">
    <source>
        <dbReference type="Pfam" id="PF01051"/>
    </source>
</evidence>
<sequence>MQSKIKTGFLENLLNDLSEEEKKEMPDNFFKLTPGIQKVIVRRIIRFRDPEYKKHLEDIDSSASEPEITVKKPKAKPASARRVWCCFPTAMCRTSVIHPINRNTFKNRPYYEDIPLVSNSWGTLTYTGPLLSTYDEDVLFAILSLVENDVLNREVITMDGKATYKYTGFISQIIRTCGKTDGKDIYTGTMKSLKRLMGAIVDKMEVYGNSAKGKRRIKEHLIANLLMKVGYVENTGKISFIFNPFFYDAFMSKHVTYIDISFRSGLNSLVAKSLYRFCQSHTQPKWCGDWTILIDALNISRIKRNGEKRKLSQIKRLVENAVNELIEKSYLKKGETCFFRPKHKNELYVRLLRSSSAGFVSGK</sequence>
<gene>
    <name evidence="3" type="ORF">dnl_10420</name>
</gene>
<evidence type="ECO:0000256" key="1">
    <source>
        <dbReference type="ARBA" id="ARBA00038283"/>
    </source>
</evidence>
<protein>
    <submittedName>
        <fullName evidence="3">Initiator replication protein</fullName>
    </submittedName>
</protein>
<dbReference type="GO" id="GO:0003887">
    <property type="term" value="F:DNA-directed DNA polymerase activity"/>
    <property type="evidence" value="ECO:0007669"/>
    <property type="project" value="InterPro"/>
</dbReference>
<dbReference type="GO" id="GO:0006270">
    <property type="term" value="P:DNA replication initiation"/>
    <property type="evidence" value="ECO:0007669"/>
    <property type="project" value="InterPro"/>
</dbReference>
<feature type="domain" description="Initiator Rep protein WH1" evidence="2">
    <location>
        <begin position="143"/>
        <end position="278"/>
    </location>
</feature>
<accession>A0A975B4T0</accession>
<dbReference type="Pfam" id="PF01051">
    <property type="entry name" value="Rep3_N"/>
    <property type="match status" value="1"/>
</dbReference>
<dbReference type="InterPro" id="IPR000525">
    <property type="entry name" value="Initiator_Rep_WH1"/>
</dbReference>
<dbReference type="KEGG" id="dli:dnl_10420"/>
<comment type="similarity">
    <text evidence="1">Belongs to the initiator RepB protein family.</text>
</comment>
<name>A0A975B4T0_9BACT</name>
<evidence type="ECO:0000313" key="4">
    <source>
        <dbReference type="Proteomes" id="UP000663720"/>
    </source>
</evidence>
<reference evidence="3" key="1">
    <citation type="journal article" date="2021" name="Microb. Physiol.">
        <title>Proteogenomic Insights into the Physiology of Marine, Sulfate-Reducing, Filamentous Desulfonema limicola and Desulfonema magnum.</title>
        <authorList>
            <person name="Schnaars V."/>
            <person name="Wohlbrand L."/>
            <person name="Scheve S."/>
            <person name="Hinrichs C."/>
            <person name="Reinhardt R."/>
            <person name="Rabus R."/>
        </authorList>
    </citation>
    <scope>NUCLEOTIDE SEQUENCE</scope>
    <source>
        <strain evidence="3">5ac10</strain>
    </source>
</reference>
<proteinExistence type="inferred from homology"/>
<dbReference type="Proteomes" id="UP000663720">
    <property type="component" value="Chromosome"/>
</dbReference>
<organism evidence="3 4">
    <name type="scientific">Desulfonema limicola</name>
    <dbReference type="NCBI Taxonomy" id="45656"/>
    <lineage>
        <taxon>Bacteria</taxon>
        <taxon>Pseudomonadati</taxon>
        <taxon>Thermodesulfobacteriota</taxon>
        <taxon>Desulfobacteria</taxon>
        <taxon>Desulfobacterales</taxon>
        <taxon>Desulfococcaceae</taxon>
        <taxon>Desulfonema</taxon>
    </lineage>
</organism>
<keyword evidence="4" id="KW-1185">Reference proteome</keyword>
<evidence type="ECO:0000313" key="3">
    <source>
        <dbReference type="EMBL" id="QTA78803.1"/>
    </source>
</evidence>
<dbReference type="EMBL" id="CP061799">
    <property type="protein sequence ID" value="QTA78803.1"/>
    <property type="molecule type" value="Genomic_DNA"/>
</dbReference>
<dbReference type="AlphaFoldDB" id="A0A975B4T0"/>